<dbReference type="EMBL" id="JAUTXT010000017">
    <property type="protein sequence ID" value="KAK3674973.1"/>
    <property type="molecule type" value="Genomic_DNA"/>
</dbReference>
<dbReference type="PANTHER" id="PTHR38705:SF1">
    <property type="entry name" value="PROTEIN RDS1"/>
    <property type="match status" value="1"/>
</dbReference>
<keyword evidence="1" id="KW-0732">Signal</keyword>
<evidence type="ECO:0000256" key="1">
    <source>
        <dbReference type="SAM" id="SignalP"/>
    </source>
</evidence>
<feature type="chain" id="PRO_5042138710" evidence="1">
    <location>
        <begin position="19"/>
        <end position="348"/>
    </location>
</feature>
<dbReference type="Proteomes" id="UP001274830">
    <property type="component" value="Unassembled WGS sequence"/>
</dbReference>
<feature type="signal peptide" evidence="1">
    <location>
        <begin position="1"/>
        <end position="18"/>
    </location>
</feature>
<accession>A0AAE0WNF0</accession>
<keyword evidence="3" id="KW-1185">Reference proteome</keyword>
<dbReference type="SUPFAM" id="SSF47240">
    <property type="entry name" value="Ferritin-like"/>
    <property type="match status" value="1"/>
</dbReference>
<dbReference type="PANTHER" id="PTHR38705">
    <property type="entry name" value="PROTEIN RDS1"/>
    <property type="match status" value="1"/>
</dbReference>
<organism evidence="2 3">
    <name type="scientific">Recurvomyces mirabilis</name>
    <dbReference type="NCBI Taxonomy" id="574656"/>
    <lineage>
        <taxon>Eukaryota</taxon>
        <taxon>Fungi</taxon>
        <taxon>Dikarya</taxon>
        <taxon>Ascomycota</taxon>
        <taxon>Pezizomycotina</taxon>
        <taxon>Dothideomycetes</taxon>
        <taxon>Dothideomycetidae</taxon>
        <taxon>Mycosphaerellales</taxon>
        <taxon>Teratosphaeriaceae</taxon>
        <taxon>Recurvomyces</taxon>
    </lineage>
</organism>
<gene>
    <name evidence="2" type="ORF">LTR78_005317</name>
</gene>
<proteinExistence type="predicted"/>
<protein>
    <submittedName>
        <fullName evidence="2">Uncharacterized protein</fullName>
    </submittedName>
</protein>
<dbReference type="InterPro" id="IPR039254">
    <property type="entry name" value="Rds1"/>
</dbReference>
<dbReference type="InterPro" id="IPR009078">
    <property type="entry name" value="Ferritin-like_SF"/>
</dbReference>
<reference evidence="2" key="1">
    <citation type="submission" date="2023-07" db="EMBL/GenBank/DDBJ databases">
        <title>Black Yeasts Isolated from many extreme environments.</title>
        <authorList>
            <person name="Coleine C."/>
            <person name="Stajich J.E."/>
            <person name="Selbmann L."/>
        </authorList>
    </citation>
    <scope>NUCLEOTIDE SEQUENCE</scope>
    <source>
        <strain evidence="2">CCFEE 5485</strain>
    </source>
</reference>
<comment type="caution">
    <text evidence="2">The sequence shown here is derived from an EMBL/GenBank/DDBJ whole genome shotgun (WGS) entry which is preliminary data.</text>
</comment>
<evidence type="ECO:0000313" key="2">
    <source>
        <dbReference type="EMBL" id="KAK3674973.1"/>
    </source>
</evidence>
<evidence type="ECO:0000313" key="3">
    <source>
        <dbReference type="Proteomes" id="UP001274830"/>
    </source>
</evidence>
<dbReference type="AlphaFoldDB" id="A0AAE0WNF0"/>
<dbReference type="Pfam" id="PF13668">
    <property type="entry name" value="Ferritin_2"/>
    <property type="match status" value="1"/>
</dbReference>
<name>A0AAE0WNF0_9PEZI</name>
<sequence length="348" mass="37237">MLSKIITASAALTSLVSALPTEKRQNIDTTVLQFALTLEHLENVFYKQAIQKFSQQDFMKAGYSADYYNDLKYIAYDEQQHVLALSAALTAAGVTPNQACQYSFPYTDVPSFITLSSVLEDVGTSAYLGGAGLITSKAYLTVAGSILATEARHTAFQRTAIGEVPMPNPFQTPLDPTSVYTLAAMFITSCPTTNTPLPFTPFPALATDTKTCTCEEPQCGMPSAYIKARDRKNDNWGKEHGWGSTWDPNSSKSCMPPTAGTQVMFTANGTIKANSYVTFVNGLNVVSVAGKIDGMNISAAVPSQAMGQTYVFVTSKNENGTLTAADVEYGPAVLEVAPPAPAIDFSES</sequence>